<comment type="caution">
    <text evidence="3">The sequence shown here is derived from an EMBL/GenBank/DDBJ whole genome shotgun (WGS) entry which is preliminary data.</text>
</comment>
<gene>
    <name evidence="3" type="ORF">AYY17_19890</name>
</gene>
<evidence type="ECO:0000313" key="4">
    <source>
        <dbReference type="Proteomes" id="UP000092247"/>
    </source>
</evidence>
<proteinExistence type="predicted"/>
<dbReference type="EMBL" id="LZEX01000015">
    <property type="protein sequence ID" value="OBU06848.1"/>
    <property type="molecule type" value="Genomic_DNA"/>
</dbReference>
<feature type="domain" description="PvuRts1 I-like SET and RING associated" evidence="1">
    <location>
        <begin position="151"/>
        <end position="287"/>
    </location>
</feature>
<protein>
    <submittedName>
        <fullName evidence="3">Uncharacterized protein</fullName>
    </submittedName>
</protein>
<dbReference type="REBASE" id="170858">
    <property type="entry name" value="MpsMp3ORF19885P"/>
</dbReference>
<evidence type="ECO:0000313" key="3">
    <source>
        <dbReference type="EMBL" id="OBU06848.1"/>
    </source>
</evidence>
<dbReference type="Proteomes" id="UP000092247">
    <property type="component" value="Unassembled WGS sequence"/>
</dbReference>
<dbReference type="Pfam" id="PF21598">
    <property type="entry name" value="PvuRts1I-like_N"/>
    <property type="match status" value="1"/>
</dbReference>
<feature type="domain" description="Restriction endonuclease PvuRts1 I-like N-terminal" evidence="2">
    <location>
        <begin position="5"/>
        <end position="99"/>
    </location>
</feature>
<dbReference type="GeneID" id="79719068"/>
<dbReference type="AlphaFoldDB" id="A0A1B8HCN9"/>
<dbReference type="InterPro" id="IPR048797">
    <property type="entry name" value="PvuRts1I-like_N"/>
</dbReference>
<organism evidence="3 4">
    <name type="scientific">Morganella psychrotolerans</name>
    <dbReference type="NCBI Taxonomy" id="368603"/>
    <lineage>
        <taxon>Bacteria</taxon>
        <taxon>Pseudomonadati</taxon>
        <taxon>Pseudomonadota</taxon>
        <taxon>Gammaproteobacteria</taxon>
        <taxon>Enterobacterales</taxon>
        <taxon>Morganellaceae</taxon>
        <taxon>Morganella</taxon>
    </lineage>
</organism>
<reference evidence="3 4" key="1">
    <citation type="submission" date="2016-06" db="EMBL/GenBank/DDBJ databases">
        <authorList>
            <person name="Kjaerup R.B."/>
            <person name="Dalgaard T.S."/>
            <person name="Juul-Madsen H.R."/>
        </authorList>
    </citation>
    <scope>NUCLEOTIDE SEQUENCE [LARGE SCALE GENOMIC DNA]</scope>
    <source>
        <strain evidence="3 4">GCSL-Mp3</strain>
    </source>
</reference>
<evidence type="ECO:0000259" key="2">
    <source>
        <dbReference type="Pfam" id="PF21598"/>
    </source>
</evidence>
<dbReference type="RefSeq" id="WP_067423767.1">
    <property type="nucleotide sequence ID" value="NZ_LZEX01000015.1"/>
</dbReference>
<accession>A0A1B8HCN9</accession>
<dbReference type="InterPro" id="IPR040674">
    <property type="entry name" value="PvuRts1I-like_SRA"/>
</dbReference>
<sequence length="293" mass="34315">MSKTDYILRALSKISHKRWEHYIINRVVHTLDDPDIEFVCQQCIRKEGHLGKIYLADLLFPQLNLYLEIDEAHHDSNDARKADAVRRLDIVEATGFQEERIPASNITLSEVNKLVDEFVRLVKDKKEELENQGLFFRWDYDERYSAKKHINTGYMAVGPNSVFRYHRDALQCFGYRREGHHQSGSWALPAEVVQSIGLTGRVMVWFPRLYEAGEWKNALLADGNKITEQSLNATRNYQETWDYRIVMAHSRDELNRTLYRFLGVFAIDVDKSSDEVKVFSRVHSQVNVYRSQN</sequence>
<dbReference type="Pfam" id="PF18491">
    <property type="entry name" value="SRA"/>
    <property type="match status" value="1"/>
</dbReference>
<name>A0A1B8HCN9_9GAMM</name>
<evidence type="ECO:0000259" key="1">
    <source>
        <dbReference type="Pfam" id="PF18491"/>
    </source>
</evidence>